<dbReference type="AlphaFoldDB" id="A0A0F9TMZ1"/>
<dbReference type="SMART" id="SM00885">
    <property type="entry name" value="D5_N"/>
    <property type="match status" value="1"/>
</dbReference>
<protein>
    <recommendedName>
        <fullName evidence="4">SF3 helicase domain-containing protein</fullName>
    </recommendedName>
</protein>
<dbReference type="InterPro" id="IPR014015">
    <property type="entry name" value="Helicase_SF3_DNA-vir"/>
</dbReference>
<dbReference type="PROSITE" id="PS51206">
    <property type="entry name" value="SF3_HELICASE_1"/>
    <property type="match status" value="1"/>
</dbReference>
<evidence type="ECO:0000256" key="1">
    <source>
        <dbReference type="ARBA" id="ARBA00022741"/>
    </source>
</evidence>
<dbReference type="SMART" id="SM00943">
    <property type="entry name" value="Prim-Pol"/>
    <property type="match status" value="1"/>
</dbReference>
<dbReference type="InterPro" id="IPR051620">
    <property type="entry name" value="ORF904-like_C"/>
</dbReference>
<dbReference type="GO" id="GO:0003899">
    <property type="term" value="F:DNA-directed RNA polymerase activity"/>
    <property type="evidence" value="ECO:0007669"/>
    <property type="project" value="InterPro"/>
</dbReference>
<dbReference type="SUPFAM" id="SSF56747">
    <property type="entry name" value="Prim-pol domain"/>
    <property type="match status" value="1"/>
</dbReference>
<dbReference type="InterPro" id="IPR027417">
    <property type="entry name" value="P-loop_NTPase"/>
</dbReference>
<keyword evidence="1" id="KW-0547">Nucleotide-binding</keyword>
<dbReference type="GO" id="GO:0008270">
    <property type="term" value="F:zinc ion binding"/>
    <property type="evidence" value="ECO:0007669"/>
    <property type="project" value="InterPro"/>
</dbReference>
<dbReference type="InterPro" id="IPR002694">
    <property type="entry name" value="Znf_CHC2"/>
</dbReference>
<dbReference type="SUPFAM" id="SSF52540">
    <property type="entry name" value="P-loop containing nucleoside triphosphate hydrolases"/>
    <property type="match status" value="1"/>
</dbReference>
<dbReference type="InterPro" id="IPR036977">
    <property type="entry name" value="DNA_primase_Znf_CHC2"/>
</dbReference>
<dbReference type="PANTHER" id="PTHR35372:SF2">
    <property type="entry name" value="SF3 HELICASE DOMAIN-CONTAINING PROTEIN"/>
    <property type="match status" value="1"/>
</dbReference>
<dbReference type="Pfam" id="PF08706">
    <property type="entry name" value="D5_N"/>
    <property type="match status" value="1"/>
</dbReference>
<gene>
    <name evidence="5" type="ORF">LCGC14_0632820</name>
</gene>
<dbReference type="CDD" id="cd04859">
    <property type="entry name" value="Prim_Pol"/>
    <property type="match status" value="1"/>
</dbReference>
<dbReference type="Gene3D" id="3.90.580.10">
    <property type="entry name" value="Zinc finger, CHC2-type domain"/>
    <property type="match status" value="1"/>
</dbReference>
<evidence type="ECO:0000313" key="5">
    <source>
        <dbReference type="EMBL" id="KKN50451.1"/>
    </source>
</evidence>
<evidence type="ECO:0000256" key="3">
    <source>
        <dbReference type="ARBA" id="ARBA00022840"/>
    </source>
</evidence>
<name>A0A0F9TMZ1_9ZZZZ</name>
<dbReference type="PANTHER" id="PTHR35372">
    <property type="entry name" value="ATP BINDING PROTEIN-RELATED"/>
    <property type="match status" value="1"/>
</dbReference>
<evidence type="ECO:0000256" key="2">
    <source>
        <dbReference type="ARBA" id="ARBA00022801"/>
    </source>
</evidence>
<feature type="domain" description="SF3 helicase" evidence="4">
    <location>
        <begin position="446"/>
        <end position="601"/>
    </location>
</feature>
<organism evidence="5">
    <name type="scientific">marine sediment metagenome</name>
    <dbReference type="NCBI Taxonomy" id="412755"/>
    <lineage>
        <taxon>unclassified sequences</taxon>
        <taxon>metagenomes</taxon>
        <taxon>ecological metagenomes</taxon>
    </lineage>
</organism>
<dbReference type="InterPro" id="IPR014818">
    <property type="entry name" value="Phage/plasmid_primase_P4_C"/>
</dbReference>
<dbReference type="Pfam" id="PF01807">
    <property type="entry name" value="Zn_ribbon_DnaG"/>
    <property type="match status" value="1"/>
</dbReference>
<keyword evidence="2" id="KW-0378">Hydrolase</keyword>
<dbReference type="InterPro" id="IPR015330">
    <property type="entry name" value="DNA_primase/pol_bifunc_N"/>
</dbReference>
<dbReference type="EMBL" id="LAZR01001113">
    <property type="protein sequence ID" value="KKN50451.1"/>
    <property type="molecule type" value="Genomic_DNA"/>
</dbReference>
<dbReference type="GO" id="GO:0005524">
    <property type="term" value="F:ATP binding"/>
    <property type="evidence" value="ECO:0007669"/>
    <property type="project" value="UniProtKB-KW"/>
</dbReference>
<dbReference type="SUPFAM" id="SSF57783">
    <property type="entry name" value="Zinc beta-ribbon"/>
    <property type="match status" value="1"/>
</dbReference>
<reference evidence="5" key="1">
    <citation type="journal article" date="2015" name="Nature">
        <title>Complex archaea that bridge the gap between prokaryotes and eukaryotes.</title>
        <authorList>
            <person name="Spang A."/>
            <person name="Saw J.H."/>
            <person name="Jorgensen S.L."/>
            <person name="Zaremba-Niedzwiedzka K."/>
            <person name="Martijn J."/>
            <person name="Lind A.E."/>
            <person name="van Eijk R."/>
            <person name="Schleper C."/>
            <person name="Guy L."/>
            <person name="Ettema T.J."/>
        </authorList>
    </citation>
    <scope>NUCLEOTIDE SEQUENCE</scope>
</reference>
<keyword evidence="3" id="KW-0067">ATP-binding</keyword>
<comment type="caution">
    <text evidence="5">The sequence shown here is derived from an EMBL/GenBank/DDBJ whole genome shotgun (WGS) entry which is preliminary data.</text>
</comment>
<dbReference type="Pfam" id="PF19263">
    <property type="entry name" value="DUF5906"/>
    <property type="match status" value="1"/>
</dbReference>
<dbReference type="NCBIfam" id="TIGR01613">
    <property type="entry name" value="primase_Cterm"/>
    <property type="match status" value="1"/>
</dbReference>
<accession>A0A0F9TMZ1</accession>
<dbReference type="Gene3D" id="3.40.50.300">
    <property type="entry name" value="P-loop containing nucleotide triphosphate hydrolases"/>
    <property type="match status" value="1"/>
</dbReference>
<evidence type="ECO:0000259" key="4">
    <source>
        <dbReference type="PROSITE" id="PS51206"/>
    </source>
</evidence>
<sequence length="739" mass="86051">MTIPKQLQHKGINFVLLEKGGKKPFEIGWQKKQIEFDDPRLMQHLVEKGNYGVRGGGNKKLLIVDFDDEKVQKECLNKLPDTFKVKTGRGLLHLYYFSDGSESFKIFDEEVNTLADIQGEGKQVVGVGSIHPNGNPYEVFEDKDISFIPYSELKATLMFYNKKPIKEKPIQKEYPKIDLDENFIDIAKSNVIIENILGLIGIDTSFNPTECPFHSSKGGKCLGFERDVAHCFHCDDSWNIFSLVTQYKNCSFKEALEFIADNFGLKEKYDECKKKYIEKLKEKEYDEKKEIRYKYLDLISGKEKHWSEATELLVLYICDKLKIYTTRDDLKSEMWIYHEGVYIPQGKSRIREILRKLLEENYSSFVYNHVVSKIEPDTFIDNEEFFNTNYKNEIPVENGILNINTLELKPFDQKKIFFNKFPVIFDSFAKCPKIDKFLKNVLANEEDVKVFYEWAGFGLLKEYKFEKAIMLVGDGRNGKGKSIELLKRLVGTQNCCSIPLSSLIPDSFSISELFGKMFNLGGDIGNKDLRDTSTFKTATGRDLIGGKRKFQRDIYFENYAKFTFACNELPTVYDMSKGFWDRWILLEFPYTFVTQEEYDDSLDKTNLKIRDEDIINKISTKEEMSGLLNQALFNLKEISNNHKFSTTIGSEEVKSTWIKKSNSFMAFCYDHIKDDVKGYISKKDLRKRYSQYCQLNKIKSKSDYVIKTSLQDMYGTIEENKKDFGSDYWETAWTGIKWV</sequence>
<dbReference type="GO" id="GO:0003677">
    <property type="term" value="F:DNA binding"/>
    <property type="evidence" value="ECO:0007669"/>
    <property type="project" value="InterPro"/>
</dbReference>
<proteinExistence type="predicted"/>
<dbReference type="Pfam" id="PF09250">
    <property type="entry name" value="Prim-Pol"/>
    <property type="match status" value="1"/>
</dbReference>
<dbReference type="GO" id="GO:0016787">
    <property type="term" value="F:hydrolase activity"/>
    <property type="evidence" value="ECO:0007669"/>
    <property type="project" value="UniProtKB-KW"/>
</dbReference>
<dbReference type="InterPro" id="IPR006500">
    <property type="entry name" value="Helicase_put_C_phage/plasmid"/>
</dbReference>
<dbReference type="GO" id="GO:0006260">
    <property type="term" value="P:DNA replication"/>
    <property type="evidence" value="ECO:0007669"/>
    <property type="project" value="InterPro"/>
</dbReference>
<dbReference type="InterPro" id="IPR045455">
    <property type="entry name" value="NrS-1_pol-like_helicase"/>
</dbReference>